<name>A0A8T0E854_ARGBR</name>
<reference evidence="1" key="2">
    <citation type="submission" date="2020-06" db="EMBL/GenBank/DDBJ databases">
        <authorList>
            <person name="Sheffer M."/>
        </authorList>
    </citation>
    <scope>NUCLEOTIDE SEQUENCE</scope>
</reference>
<dbReference type="EMBL" id="JABXBU010002230">
    <property type="protein sequence ID" value="KAF8766651.1"/>
    <property type="molecule type" value="Genomic_DNA"/>
</dbReference>
<comment type="caution">
    <text evidence="1">The sequence shown here is derived from an EMBL/GenBank/DDBJ whole genome shotgun (WGS) entry which is preliminary data.</text>
</comment>
<sequence>MLVEVLHVMKIIKGEMHNIVPINQQNGRRLVFVLPTSHQKKGLSDKYGFAGQWSFLSYGQRQCETCDISKNNQKNSS</sequence>
<dbReference type="AlphaFoldDB" id="A0A8T0E854"/>
<gene>
    <name evidence="1" type="ORF">HNY73_019695</name>
</gene>
<proteinExistence type="predicted"/>
<protein>
    <submittedName>
        <fullName evidence="1">Uncharacterized protein</fullName>
    </submittedName>
</protein>
<evidence type="ECO:0000313" key="2">
    <source>
        <dbReference type="Proteomes" id="UP000807504"/>
    </source>
</evidence>
<keyword evidence="2" id="KW-1185">Reference proteome</keyword>
<accession>A0A8T0E854</accession>
<reference evidence="1" key="1">
    <citation type="journal article" date="2020" name="bioRxiv">
        <title>Chromosome-level reference genome of the European wasp spider Argiope bruennichi: a resource for studies on range expansion and evolutionary adaptation.</title>
        <authorList>
            <person name="Sheffer M.M."/>
            <person name="Hoppe A."/>
            <person name="Krehenwinkel H."/>
            <person name="Uhl G."/>
            <person name="Kuss A.W."/>
            <person name="Jensen L."/>
            <person name="Jensen C."/>
            <person name="Gillespie R.G."/>
            <person name="Hoff K.J."/>
            <person name="Prost S."/>
        </authorList>
    </citation>
    <scope>NUCLEOTIDE SEQUENCE</scope>
</reference>
<organism evidence="1 2">
    <name type="scientific">Argiope bruennichi</name>
    <name type="common">Wasp spider</name>
    <name type="synonym">Aranea bruennichi</name>
    <dbReference type="NCBI Taxonomy" id="94029"/>
    <lineage>
        <taxon>Eukaryota</taxon>
        <taxon>Metazoa</taxon>
        <taxon>Ecdysozoa</taxon>
        <taxon>Arthropoda</taxon>
        <taxon>Chelicerata</taxon>
        <taxon>Arachnida</taxon>
        <taxon>Araneae</taxon>
        <taxon>Araneomorphae</taxon>
        <taxon>Entelegynae</taxon>
        <taxon>Araneoidea</taxon>
        <taxon>Araneidae</taxon>
        <taxon>Argiope</taxon>
    </lineage>
</organism>
<evidence type="ECO:0000313" key="1">
    <source>
        <dbReference type="EMBL" id="KAF8766651.1"/>
    </source>
</evidence>
<dbReference type="Proteomes" id="UP000807504">
    <property type="component" value="Unassembled WGS sequence"/>
</dbReference>